<dbReference type="AlphaFoldDB" id="A0A177B5D6"/>
<dbReference type="EMBL" id="LWCA01000384">
    <property type="protein sequence ID" value="OAF68801.1"/>
    <property type="molecule type" value="Genomic_DNA"/>
</dbReference>
<organism evidence="1 2">
    <name type="scientific">Intoshia linei</name>
    <dbReference type="NCBI Taxonomy" id="1819745"/>
    <lineage>
        <taxon>Eukaryota</taxon>
        <taxon>Metazoa</taxon>
        <taxon>Spiralia</taxon>
        <taxon>Lophotrochozoa</taxon>
        <taxon>Mesozoa</taxon>
        <taxon>Orthonectida</taxon>
        <taxon>Rhopaluridae</taxon>
        <taxon>Intoshia</taxon>
    </lineage>
</organism>
<sequence length="280" mass="32717">MDLNLLEKNDVDSAMSEDAQKYKSYDNMSSSEIWHMLRMHSKRKSKFKSLTLDNLGLSEKEKKRAGLDTGCFEKILQKQRLLRIMYKSLDLNETKTKKIANSISISFPPPKLFQNELLDNIKSNASVKIVTRYPASLVHNLETTHLISTDLNDAFKKNDSKIKLIFLPNDESIWKKKKLPIIDIKNTNKIYYPNNKPEPHWKPLDESSLEDYKKFLIQTNEYLKDKKKKATCAMILNHNGIPSRDVFYDDVEGFKLLFIKCRFQTFPINGSKFNNRVLSW</sequence>
<accession>A0A177B5D6</accession>
<keyword evidence="2" id="KW-1185">Reference proteome</keyword>
<gene>
    <name evidence="1" type="ORF">A3Q56_03449</name>
</gene>
<name>A0A177B5D6_9BILA</name>
<proteinExistence type="predicted"/>
<protein>
    <submittedName>
        <fullName evidence="1">Uncharacterized protein</fullName>
    </submittedName>
</protein>
<evidence type="ECO:0000313" key="1">
    <source>
        <dbReference type="EMBL" id="OAF68801.1"/>
    </source>
</evidence>
<evidence type="ECO:0000313" key="2">
    <source>
        <dbReference type="Proteomes" id="UP000078046"/>
    </source>
</evidence>
<reference evidence="1 2" key="1">
    <citation type="submission" date="2016-04" db="EMBL/GenBank/DDBJ databases">
        <title>The genome of Intoshia linei affirms orthonectids as highly simplified spiralians.</title>
        <authorList>
            <person name="Mikhailov K.V."/>
            <person name="Slusarev G.S."/>
            <person name="Nikitin M.A."/>
            <person name="Logacheva M.D."/>
            <person name="Penin A."/>
            <person name="Aleoshin V."/>
            <person name="Panchin Y.V."/>
        </authorList>
    </citation>
    <scope>NUCLEOTIDE SEQUENCE [LARGE SCALE GENOMIC DNA]</scope>
    <source>
        <strain evidence="1">Intl2013</strain>
        <tissue evidence="1">Whole animal</tissue>
    </source>
</reference>
<comment type="caution">
    <text evidence="1">The sequence shown here is derived from an EMBL/GenBank/DDBJ whole genome shotgun (WGS) entry which is preliminary data.</text>
</comment>
<dbReference type="Proteomes" id="UP000078046">
    <property type="component" value="Unassembled WGS sequence"/>
</dbReference>